<proteinExistence type="predicted"/>
<gene>
    <name evidence="3" type="ORF">J512_3338</name>
</gene>
<accession>A0A009HJ79</accession>
<comment type="caution">
    <text evidence="3">The sequence shown here is derived from an EMBL/GenBank/DDBJ whole genome shotgun (WGS) entry which is preliminary data.</text>
</comment>
<keyword evidence="2" id="KW-0472">Membrane</keyword>
<dbReference type="Proteomes" id="UP000020595">
    <property type="component" value="Unassembled WGS sequence"/>
</dbReference>
<reference evidence="3 4" key="1">
    <citation type="submission" date="2014-02" db="EMBL/GenBank/DDBJ databases">
        <title>Comparative genomics and transcriptomics to identify genetic mechanisms underlying the emergence of carbapenem resistant Acinetobacter baumannii (CRAb).</title>
        <authorList>
            <person name="Harris A.D."/>
            <person name="Johnson K.J."/>
            <person name="George J."/>
            <person name="Shefchek K."/>
            <person name="Daugherty S.C."/>
            <person name="Parankush S."/>
            <person name="Sadzewicz L."/>
            <person name="Tallon L."/>
            <person name="Sengamalay N."/>
            <person name="Hazen T.H."/>
            <person name="Rasko D.A."/>
        </authorList>
    </citation>
    <scope>NUCLEOTIDE SEQUENCE [LARGE SCALE GENOMIC DNA]</scope>
    <source>
        <strain evidence="3 4">1295743</strain>
    </source>
</reference>
<feature type="transmembrane region" description="Helical" evidence="2">
    <location>
        <begin position="244"/>
        <end position="265"/>
    </location>
</feature>
<name>A0A009HJ79_ACIB9</name>
<protein>
    <submittedName>
        <fullName evidence="3">Uncharacterized protein</fullName>
    </submittedName>
</protein>
<keyword evidence="1" id="KW-0175">Coiled coil</keyword>
<keyword evidence="2" id="KW-0812">Transmembrane</keyword>
<evidence type="ECO:0000256" key="2">
    <source>
        <dbReference type="SAM" id="Phobius"/>
    </source>
</evidence>
<feature type="transmembrane region" description="Helical" evidence="2">
    <location>
        <begin position="271"/>
        <end position="292"/>
    </location>
</feature>
<organism evidence="3 4">
    <name type="scientific">Acinetobacter baumannii (strain 1295743)</name>
    <dbReference type="NCBI Taxonomy" id="1310613"/>
    <lineage>
        <taxon>Bacteria</taxon>
        <taxon>Pseudomonadati</taxon>
        <taxon>Pseudomonadota</taxon>
        <taxon>Gammaproteobacteria</taxon>
        <taxon>Moraxellales</taxon>
        <taxon>Moraxellaceae</taxon>
        <taxon>Acinetobacter</taxon>
        <taxon>Acinetobacter calcoaceticus/baumannii complex</taxon>
    </lineage>
</organism>
<dbReference type="EMBL" id="JEWH01000056">
    <property type="protein sequence ID" value="EXB04222.1"/>
    <property type="molecule type" value="Genomic_DNA"/>
</dbReference>
<evidence type="ECO:0000313" key="4">
    <source>
        <dbReference type="Proteomes" id="UP000020595"/>
    </source>
</evidence>
<dbReference type="AlphaFoldDB" id="A0A009HJ79"/>
<feature type="coiled-coil region" evidence="1">
    <location>
        <begin position="186"/>
        <end position="213"/>
    </location>
</feature>
<evidence type="ECO:0000313" key="3">
    <source>
        <dbReference type="EMBL" id="EXB04222.1"/>
    </source>
</evidence>
<evidence type="ECO:0000256" key="1">
    <source>
        <dbReference type="SAM" id="Coils"/>
    </source>
</evidence>
<dbReference type="PATRIC" id="fig|1310613.3.peg.3208"/>
<dbReference type="RefSeq" id="WP_050676147.1">
    <property type="nucleotide sequence ID" value="NZ_JEWH01000056.1"/>
</dbReference>
<keyword evidence="2" id="KW-1133">Transmembrane helix</keyword>
<sequence>MSFHFESNEFKKTFDEVIRLASSILADSDKYPKDILNIANGLITANQVFNTNIDLSQYDQYIPYSSKQCAGFDFVDIVGSELRKYKVEYSDDSLYQVILISASLIYIYFKELIFQLGGLSPSISFEVGSYERLISEALKDNQQYSRYIDYGDRELPYQILKEIFHSEEIKTLNNLRKKIVKAESVINVWDESIEAKTKQVELLEEKLNKTKSQYDFVLLNEGFKNLYNQKKEELSERRGSFSKFGATLTITPLILIIFSFLLFIIKGDLALKYLLYLAFPVSTFLIIIFYFVRVSLQHVRSIQSQMMQLELRMALCQFIYNYAEDSETLHRKNKEGFEKFENIIFSSIVSSDDKIPSTFDGVEQIAKIIEAIKSEINYENLHPTS</sequence>